<evidence type="ECO:0000259" key="24">
    <source>
        <dbReference type="PROSITE" id="PS50855"/>
    </source>
</evidence>
<feature type="transmembrane region" description="Helical" evidence="23">
    <location>
        <begin position="421"/>
        <end position="441"/>
    </location>
</feature>
<comment type="pathway">
    <text evidence="3">Energy metabolism; oxidative phosphorylation.</text>
</comment>
<keyword evidence="10 22" id="KW-0812">Transmembrane</keyword>
<evidence type="ECO:0000256" key="4">
    <source>
        <dbReference type="ARBA" id="ARBA00009578"/>
    </source>
</evidence>
<dbReference type="EMBL" id="BBIO01000019">
    <property type="protein sequence ID" value="GAK46460.1"/>
    <property type="molecule type" value="Genomic_DNA"/>
</dbReference>
<dbReference type="InterPro" id="IPR023615">
    <property type="entry name" value="Cyt_c_Oxase_su1_BS"/>
</dbReference>
<dbReference type="Gene3D" id="1.20.210.10">
    <property type="entry name" value="Cytochrome c oxidase-like, subunit I domain"/>
    <property type="match status" value="1"/>
</dbReference>
<evidence type="ECO:0000256" key="9">
    <source>
        <dbReference type="ARBA" id="ARBA00022660"/>
    </source>
</evidence>
<feature type="transmembrane region" description="Helical" evidence="23">
    <location>
        <begin position="349"/>
        <end position="369"/>
    </location>
</feature>
<keyword evidence="7" id="KW-1003">Cell membrane</keyword>
<feature type="transmembrane region" description="Helical" evidence="23">
    <location>
        <begin position="312"/>
        <end position="329"/>
    </location>
</feature>
<dbReference type="InterPro" id="IPR004677">
    <property type="entry name" value="Cyt_c_oxidase_cbb3_su1"/>
</dbReference>
<evidence type="ECO:0000256" key="3">
    <source>
        <dbReference type="ARBA" id="ARBA00004673"/>
    </source>
</evidence>
<comment type="cofactor">
    <cofactor evidence="21">
        <name>Cu(2+)</name>
        <dbReference type="ChEBI" id="CHEBI:29036"/>
    </cofactor>
    <text evidence="21">Binds 1 copper ion per subunit, denoted as copper B.</text>
</comment>
<evidence type="ECO:0000256" key="19">
    <source>
        <dbReference type="ARBA" id="ARBA00054378"/>
    </source>
</evidence>
<dbReference type="EC" id="7.1.1.9" evidence="5"/>
<evidence type="ECO:0000256" key="17">
    <source>
        <dbReference type="ARBA" id="ARBA00023136"/>
    </source>
</evidence>
<keyword evidence="13 22" id="KW-0249">Electron transport</keyword>
<comment type="similarity">
    <text evidence="4 22">Belongs to the heme-copper respiratory oxidase family.</text>
</comment>
<evidence type="ECO:0000313" key="26">
    <source>
        <dbReference type="Proteomes" id="UP000028702"/>
    </source>
</evidence>
<dbReference type="CDD" id="cd01661">
    <property type="entry name" value="cbb3_Oxidase_I"/>
    <property type="match status" value="1"/>
</dbReference>
<evidence type="ECO:0000256" key="18">
    <source>
        <dbReference type="ARBA" id="ARBA00047816"/>
    </source>
</evidence>
<accession>A0A081BEJ2</accession>
<comment type="caution">
    <text evidence="25">The sequence shown here is derived from an EMBL/GenBank/DDBJ whole genome shotgun (WGS) entry which is preliminary data.</text>
</comment>
<feature type="transmembrane region" description="Helical" evidence="23">
    <location>
        <begin position="201"/>
        <end position="223"/>
    </location>
</feature>
<feature type="transmembrane region" description="Helical" evidence="23">
    <location>
        <begin position="91"/>
        <end position="114"/>
    </location>
</feature>
<evidence type="ECO:0000256" key="23">
    <source>
        <dbReference type="SAM" id="Phobius"/>
    </source>
</evidence>
<dbReference type="GO" id="GO:0020037">
    <property type="term" value="F:heme binding"/>
    <property type="evidence" value="ECO:0007669"/>
    <property type="project" value="InterPro"/>
</dbReference>
<dbReference type="PROSITE" id="PS50855">
    <property type="entry name" value="COX1"/>
    <property type="match status" value="1"/>
</dbReference>
<protein>
    <recommendedName>
        <fullName evidence="5">cytochrome-c oxidase</fullName>
        <ecNumber evidence="5">7.1.1.9</ecNumber>
    </recommendedName>
    <alternativeName>
        <fullName evidence="20">Cytochrome c oxidase polypeptide I homolog</fullName>
    </alternativeName>
</protein>
<keyword evidence="26" id="KW-1185">Reference proteome</keyword>
<feature type="transmembrane region" description="Helical" evidence="23">
    <location>
        <begin position="235"/>
        <end position="259"/>
    </location>
</feature>
<evidence type="ECO:0000256" key="7">
    <source>
        <dbReference type="ARBA" id="ARBA00022475"/>
    </source>
</evidence>
<keyword evidence="14 23" id="KW-1133">Transmembrane helix</keyword>
<evidence type="ECO:0000256" key="1">
    <source>
        <dbReference type="ARBA" id="ARBA00001970"/>
    </source>
</evidence>
<proteinExistence type="inferred from homology"/>
<evidence type="ECO:0000256" key="22">
    <source>
        <dbReference type="RuleBase" id="RU000370"/>
    </source>
</evidence>
<feature type="binding site" evidence="21">
    <location>
        <position position="333"/>
    </location>
    <ligand>
        <name>Cu cation</name>
        <dbReference type="ChEBI" id="CHEBI:23378"/>
        <label>B</label>
    </ligand>
</feature>
<evidence type="ECO:0000256" key="15">
    <source>
        <dbReference type="ARBA" id="ARBA00023004"/>
    </source>
</evidence>
<keyword evidence="15 21" id="KW-0408">Iron</keyword>
<dbReference type="PROSITE" id="PS00077">
    <property type="entry name" value="COX1_CUB"/>
    <property type="match status" value="1"/>
</dbReference>
<keyword evidence="6 22" id="KW-0813">Transport</keyword>
<dbReference type="Proteomes" id="UP000028702">
    <property type="component" value="Unassembled WGS sequence"/>
</dbReference>
<gene>
    <name evidence="25" type="ORF">M2A_2959</name>
</gene>
<keyword evidence="11 21" id="KW-0479">Metal-binding</keyword>
<name>A0A081BEJ2_9HYPH</name>
<evidence type="ECO:0000256" key="2">
    <source>
        <dbReference type="ARBA" id="ARBA00004651"/>
    </source>
</evidence>
<reference evidence="25 26" key="1">
    <citation type="submission" date="2014-07" db="EMBL/GenBank/DDBJ databases">
        <title>Tepidicaulis marinum gen. nov., sp. nov., a novel marine bacterium denitrifying nitrate to nitrous oxide strictly under microaerobic conditions.</title>
        <authorList>
            <person name="Takeuchi M."/>
            <person name="Yamagishi T."/>
            <person name="Kamagata Y."/>
            <person name="Oshima K."/>
            <person name="Hattori M."/>
            <person name="Katayama T."/>
            <person name="Hanada S."/>
            <person name="Tamaki H."/>
            <person name="Marumo K."/>
            <person name="Maeda H."/>
            <person name="Nedachi M."/>
            <person name="Iwasaki W."/>
            <person name="Suwa Y."/>
            <person name="Sakata S."/>
        </authorList>
    </citation>
    <scope>NUCLEOTIDE SEQUENCE [LARGE SCALE GENOMIC DNA]</scope>
    <source>
        <strain evidence="25 26">MA2</strain>
    </source>
</reference>
<evidence type="ECO:0000313" key="25">
    <source>
        <dbReference type="EMBL" id="GAK46460.1"/>
    </source>
</evidence>
<comment type="catalytic activity">
    <reaction evidence="18">
        <text>4 Fe(II)-[cytochrome c] + O2 + 8 H(+)(in) = 4 Fe(III)-[cytochrome c] + 2 H2O + 4 H(+)(out)</text>
        <dbReference type="Rhea" id="RHEA:11436"/>
        <dbReference type="Rhea" id="RHEA-COMP:10350"/>
        <dbReference type="Rhea" id="RHEA-COMP:14399"/>
        <dbReference type="ChEBI" id="CHEBI:15377"/>
        <dbReference type="ChEBI" id="CHEBI:15378"/>
        <dbReference type="ChEBI" id="CHEBI:15379"/>
        <dbReference type="ChEBI" id="CHEBI:29033"/>
        <dbReference type="ChEBI" id="CHEBI:29034"/>
        <dbReference type="EC" id="7.1.1.9"/>
    </reaction>
</comment>
<comment type="function">
    <text evidence="19">Cytochrome c oxidase is the component of the respiratory chain that catalyzes the reduction of oxygen to water. Subunits 1-3 form the functional core of the enzyme complex. Co I is the catalytic subunit of the enzyme. Electrons originating in cytochrome c or a quinol are transferred to the bimetallic center formed by a high-spin heme and copper B.</text>
</comment>
<evidence type="ECO:0000256" key="8">
    <source>
        <dbReference type="ARBA" id="ARBA00022617"/>
    </source>
</evidence>
<dbReference type="InterPro" id="IPR000883">
    <property type="entry name" value="Cyt_C_Oxase_1"/>
</dbReference>
<comment type="cofactor">
    <cofactor evidence="21">
        <name>heme</name>
        <dbReference type="ChEBI" id="CHEBI:30413"/>
    </cofactor>
    <text evidence="21">Binds 2 heme groups per subunit, denoted as high- and low-spin.</text>
</comment>
<dbReference type="GO" id="GO:0006119">
    <property type="term" value="P:oxidative phosphorylation"/>
    <property type="evidence" value="ECO:0007669"/>
    <property type="project" value="UniProtKB-UniPathway"/>
</dbReference>
<dbReference type="GO" id="GO:0022904">
    <property type="term" value="P:respiratory electron transport chain"/>
    <property type="evidence" value="ECO:0007669"/>
    <property type="project" value="TreeGrafter"/>
</dbReference>
<keyword evidence="16" id="KW-0186">Copper</keyword>
<dbReference type="GO" id="GO:0015990">
    <property type="term" value="P:electron transport coupled proton transport"/>
    <property type="evidence" value="ECO:0007669"/>
    <property type="project" value="TreeGrafter"/>
</dbReference>
<keyword evidence="12" id="KW-1278">Translocase</keyword>
<evidence type="ECO:0000256" key="10">
    <source>
        <dbReference type="ARBA" id="ARBA00022692"/>
    </source>
</evidence>
<dbReference type="FunFam" id="1.20.210.10:FF:000005">
    <property type="entry name" value="Cytochrome c oxidase, cbb3-type, subunit I"/>
    <property type="match status" value="1"/>
</dbReference>
<feature type="transmembrane region" description="Helical" evidence="23">
    <location>
        <begin position="381"/>
        <end position="401"/>
    </location>
</feature>
<evidence type="ECO:0000256" key="11">
    <source>
        <dbReference type="ARBA" id="ARBA00022723"/>
    </source>
</evidence>
<feature type="binding site" description="axial binding residue" evidence="21">
    <location>
        <position position="420"/>
    </location>
    <ligand>
        <name>heme b</name>
        <dbReference type="ChEBI" id="CHEBI:60344"/>
        <label>2; high-spin</label>
    </ligand>
    <ligandPart>
        <name>Fe</name>
        <dbReference type="ChEBI" id="CHEBI:18248"/>
    </ligandPart>
</feature>
<keyword evidence="9 22" id="KW-0679">Respiratory chain</keyword>
<comment type="subcellular location">
    <subcellularLocation>
        <location evidence="2">Cell membrane</location>
        <topology evidence="2">Multi-pass membrane protein</topology>
    </subcellularLocation>
</comment>
<feature type="transmembrane region" description="Helical" evidence="23">
    <location>
        <begin position="279"/>
        <end position="300"/>
    </location>
</feature>
<dbReference type="InterPro" id="IPR023616">
    <property type="entry name" value="Cyt_c_oxase-like_su1_dom"/>
</dbReference>
<feature type="binding site" description="axial binding residue" evidence="21">
    <location>
        <position position="422"/>
    </location>
    <ligand>
        <name>heme b</name>
        <dbReference type="ChEBI" id="CHEBI:60344"/>
        <label>1; low-spin</label>
    </ligand>
    <ligandPart>
        <name>Fe</name>
        <dbReference type="ChEBI" id="CHEBI:18248"/>
    </ligandPart>
</feature>
<comment type="cofactor">
    <cofactor evidence="1">
        <name>heme b</name>
        <dbReference type="ChEBI" id="CHEBI:60344"/>
    </cofactor>
</comment>
<feature type="transmembrane region" description="Helical" evidence="23">
    <location>
        <begin position="134"/>
        <end position="154"/>
    </location>
</feature>
<evidence type="ECO:0000256" key="6">
    <source>
        <dbReference type="ARBA" id="ARBA00022448"/>
    </source>
</evidence>
<evidence type="ECO:0000256" key="14">
    <source>
        <dbReference type="ARBA" id="ARBA00022989"/>
    </source>
</evidence>
<dbReference type="UniPathway" id="UPA00705"/>
<dbReference type="NCBIfam" id="TIGR00780">
    <property type="entry name" value="ccoN"/>
    <property type="match status" value="1"/>
</dbReference>
<dbReference type="AlphaFoldDB" id="A0A081BEJ2"/>
<dbReference type="Pfam" id="PF00115">
    <property type="entry name" value="COX1"/>
    <property type="match status" value="1"/>
</dbReference>
<evidence type="ECO:0000256" key="12">
    <source>
        <dbReference type="ARBA" id="ARBA00022967"/>
    </source>
</evidence>
<dbReference type="GO" id="GO:0004129">
    <property type="term" value="F:cytochrome-c oxidase activity"/>
    <property type="evidence" value="ECO:0007669"/>
    <property type="project" value="UniProtKB-EC"/>
</dbReference>
<evidence type="ECO:0000256" key="21">
    <source>
        <dbReference type="PIRSR" id="PIRSR604677-50"/>
    </source>
</evidence>
<feature type="binding site" description="axial binding residue" evidence="21">
    <location>
        <position position="133"/>
    </location>
    <ligand>
        <name>heme b</name>
        <dbReference type="ChEBI" id="CHEBI:60344"/>
        <label>1; low-spin</label>
    </ligand>
    <ligandPart>
        <name>Fe</name>
        <dbReference type="ChEBI" id="CHEBI:18248"/>
    </ligandPart>
</feature>
<dbReference type="STRING" id="1333998.M2A_2959"/>
<dbReference type="SUPFAM" id="SSF81442">
    <property type="entry name" value="Cytochrome c oxidase subunit I-like"/>
    <property type="match status" value="1"/>
</dbReference>
<dbReference type="InterPro" id="IPR036927">
    <property type="entry name" value="Cyt_c_oxase-like_su1_sf"/>
</dbReference>
<dbReference type="GO" id="GO:0046872">
    <property type="term" value="F:metal ion binding"/>
    <property type="evidence" value="ECO:0007669"/>
    <property type="project" value="UniProtKB-KW"/>
</dbReference>
<organism evidence="25 26">
    <name type="scientific">Tepidicaulis marinus</name>
    <dbReference type="NCBI Taxonomy" id="1333998"/>
    <lineage>
        <taxon>Bacteria</taxon>
        <taxon>Pseudomonadati</taxon>
        <taxon>Pseudomonadota</taxon>
        <taxon>Alphaproteobacteria</taxon>
        <taxon>Hyphomicrobiales</taxon>
        <taxon>Parvibaculaceae</taxon>
        <taxon>Tepidicaulis</taxon>
    </lineage>
</organism>
<evidence type="ECO:0000256" key="20">
    <source>
        <dbReference type="ARBA" id="ARBA00078182"/>
    </source>
</evidence>
<evidence type="ECO:0000256" key="13">
    <source>
        <dbReference type="ARBA" id="ARBA00022982"/>
    </source>
</evidence>
<feature type="transmembrane region" description="Helical" evidence="23">
    <location>
        <begin position="40"/>
        <end position="60"/>
    </location>
</feature>
<feature type="binding site" evidence="21">
    <location>
        <position position="332"/>
    </location>
    <ligand>
        <name>Cu cation</name>
        <dbReference type="ChEBI" id="CHEBI:23378"/>
        <label>B</label>
    </ligand>
</feature>
<keyword evidence="17 23" id="KW-0472">Membrane</keyword>
<feature type="transmembrane region" description="Helical" evidence="23">
    <location>
        <begin position="509"/>
        <end position="531"/>
    </location>
</feature>
<sequence length="560" mass="62453">MAASKEAGAGTFGAATLGVGAAFVLGAFLSIYIAAKTHEAAMATHATFFLLFFVFGLFALGKRHFDALERGPAPQAQDGVQYSDGVIRAGVIATLFWGIAGFAVGVLIAFQLAFPVLNFDVSWLSFGRLRPLHTSAVIFAFGGNALIATSFYAVQRTCKTRLAGDIAPWFVFWGYQLFIVLAATGYLMGVTQSKEYAEPEWYVDLWLTIVWVVYLLVFLVTLAKRREPHIYVANWFYLAFIVTIAMLHIGNNLSIPVSLLSVKSYTFFGGVQDALIQWWYGHNAVGFFLTAGFLGMMYYFVPKRAERPVYSYRLSIIHFWALIFLYIWAGPHHLHFTALPDWAQTLGMTFSIMLWMPSWGGMINGLMTLSGAWDKLRTDPVIRMLVVSIAFYGMSTFEGPVMSIKAVNSLSHYTDWTIGHVHSGALGWVGFVSFGAIYCLVPWLWRRKELYSLALVSWHFWVATLGIVLYITSMWVSGIMQGLMWRAYNDLGLLEYSFVETVEAMHPFYIIRGLGGVLFLLGALIMVYNVYRTIRGDVRQGEKLDAAPAGSGQIIATPAE</sequence>
<feature type="transmembrane region" description="Helical" evidence="23">
    <location>
        <begin position="12"/>
        <end position="34"/>
    </location>
</feature>
<feature type="domain" description="Cytochrome oxidase subunit I profile" evidence="24">
    <location>
        <begin position="20"/>
        <end position="560"/>
    </location>
</feature>
<dbReference type="PANTHER" id="PTHR10422:SF29">
    <property type="entry name" value="CYTOCHROME C OXIDASE SUBUNIT 1 HOMOLOG, BACTEROID"/>
    <property type="match status" value="1"/>
</dbReference>
<dbReference type="PANTHER" id="PTHR10422">
    <property type="entry name" value="CYTOCHROME C OXIDASE SUBUNIT 1"/>
    <property type="match status" value="1"/>
</dbReference>
<feature type="transmembrane region" description="Helical" evidence="23">
    <location>
        <begin position="453"/>
        <end position="476"/>
    </location>
</feature>
<dbReference type="GO" id="GO:0005886">
    <property type="term" value="C:plasma membrane"/>
    <property type="evidence" value="ECO:0007669"/>
    <property type="project" value="UniProtKB-SubCell"/>
</dbReference>
<keyword evidence="8 21" id="KW-0349">Heme</keyword>
<evidence type="ECO:0000256" key="16">
    <source>
        <dbReference type="ARBA" id="ARBA00023008"/>
    </source>
</evidence>
<feature type="binding site" evidence="21">
    <location>
        <position position="282"/>
    </location>
    <ligand>
        <name>Cu cation</name>
        <dbReference type="ChEBI" id="CHEBI:23378"/>
        <label>B</label>
    </ligand>
</feature>
<evidence type="ECO:0000256" key="5">
    <source>
        <dbReference type="ARBA" id="ARBA00012949"/>
    </source>
</evidence>
<feature type="transmembrane region" description="Helical" evidence="23">
    <location>
        <begin position="166"/>
        <end position="189"/>
    </location>
</feature>
<dbReference type="eggNOG" id="COG3278">
    <property type="taxonomic scope" value="Bacteria"/>
</dbReference>